<evidence type="ECO:0000313" key="5">
    <source>
        <dbReference type="EMBL" id="MDT0303747.1"/>
    </source>
</evidence>
<dbReference type="SUPFAM" id="SSF55811">
    <property type="entry name" value="Nudix"/>
    <property type="match status" value="1"/>
</dbReference>
<dbReference type="InterPro" id="IPR000086">
    <property type="entry name" value="NUDIX_hydrolase_dom"/>
</dbReference>
<dbReference type="EMBL" id="JAVREK010000018">
    <property type="protein sequence ID" value="MDT0303747.1"/>
    <property type="molecule type" value="Genomic_DNA"/>
</dbReference>
<name>A0ABU2KWW4_9ACTN</name>
<keyword evidence="3" id="KW-0460">Magnesium</keyword>
<protein>
    <submittedName>
        <fullName evidence="5">NUDIX hydrolase</fullName>
        <ecNumber evidence="5">3.6.-.-</ecNumber>
    </submittedName>
</protein>
<dbReference type="PANTHER" id="PTHR43046:SF12">
    <property type="entry name" value="GDP-MANNOSE MANNOSYL HYDROLASE"/>
    <property type="match status" value="1"/>
</dbReference>
<evidence type="ECO:0000256" key="1">
    <source>
        <dbReference type="ARBA" id="ARBA00001946"/>
    </source>
</evidence>
<sequence>MVDDSEYAFFEGLPRSRGAAAALLSTADGRLLLVKPTYKPGWSLPGGVIEEGESPLAACRRECGEELGFVPVLDRLVCVDWQPPELQPDRRPATVFVFSGALEEADFARVRLPADELSDAVLAAPGEEWERLLGEGARRRRVAAAAGAAARGGTVYTEHGWAVLEEG</sequence>
<comment type="caution">
    <text evidence="5">The sequence shown here is derived from an EMBL/GenBank/DDBJ whole genome shotgun (WGS) entry which is preliminary data.</text>
</comment>
<dbReference type="EC" id="3.6.-.-" evidence="5"/>
<dbReference type="GO" id="GO:0016787">
    <property type="term" value="F:hydrolase activity"/>
    <property type="evidence" value="ECO:0007669"/>
    <property type="project" value="UniProtKB-KW"/>
</dbReference>
<keyword evidence="2 5" id="KW-0378">Hydrolase</keyword>
<dbReference type="RefSeq" id="WP_311546238.1">
    <property type="nucleotide sequence ID" value="NZ_JAVREK010000018.1"/>
</dbReference>
<dbReference type="PROSITE" id="PS51462">
    <property type="entry name" value="NUDIX"/>
    <property type="match status" value="1"/>
</dbReference>
<proteinExistence type="predicted"/>
<dbReference type="CDD" id="cd18876">
    <property type="entry name" value="NUDIX_Hydrolase"/>
    <property type="match status" value="1"/>
</dbReference>
<evidence type="ECO:0000256" key="3">
    <source>
        <dbReference type="ARBA" id="ARBA00022842"/>
    </source>
</evidence>
<evidence type="ECO:0000256" key="2">
    <source>
        <dbReference type="ARBA" id="ARBA00022801"/>
    </source>
</evidence>
<evidence type="ECO:0000313" key="6">
    <source>
        <dbReference type="Proteomes" id="UP001183226"/>
    </source>
</evidence>
<accession>A0ABU2KWW4</accession>
<keyword evidence="6" id="KW-1185">Reference proteome</keyword>
<organism evidence="5 6">
    <name type="scientific">Streptomonospora wellingtoniae</name>
    <dbReference type="NCBI Taxonomy" id="3075544"/>
    <lineage>
        <taxon>Bacteria</taxon>
        <taxon>Bacillati</taxon>
        <taxon>Actinomycetota</taxon>
        <taxon>Actinomycetes</taxon>
        <taxon>Streptosporangiales</taxon>
        <taxon>Nocardiopsidaceae</taxon>
        <taxon>Streptomonospora</taxon>
    </lineage>
</organism>
<dbReference type="Proteomes" id="UP001183226">
    <property type="component" value="Unassembled WGS sequence"/>
</dbReference>
<evidence type="ECO:0000259" key="4">
    <source>
        <dbReference type="PROSITE" id="PS51462"/>
    </source>
</evidence>
<reference evidence="6" key="1">
    <citation type="submission" date="2023-07" db="EMBL/GenBank/DDBJ databases">
        <title>30 novel species of actinomycetes from the DSMZ collection.</title>
        <authorList>
            <person name="Nouioui I."/>
        </authorList>
    </citation>
    <scope>NUCLEOTIDE SEQUENCE [LARGE SCALE GENOMIC DNA]</scope>
    <source>
        <strain evidence="6">DSM 45055</strain>
    </source>
</reference>
<comment type="cofactor">
    <cofactor evidence="1">
        <name>Mg(2+)</name>
        <dbReference type="ChEBI" id="CHEBI:18420"/>
    </cofactor>
</comment>
<dbReference type="InterPro" id="IPR015797">
    <property type="entry name" value="NUDIX_hydrolase-like_dom_sf"/>
</dbReference>
<feature type="domain" description="Nudix hydrolase" evidence="4">
    <location>
        <begin position="14"/>
        <end position="146"/>
    </location>
</feature>
<gene>
    <name evidence="5" type="ORF">RM446_16655</name>
</gene>
<dbReference type="Pfam" id="PF00293">
    <property type="entry name" value="NUDIX"/>
    <property type="match status" value="1"/>
</dbReference>
<dbReference type="PANTHER" id="PTHR43046">
    <property type="entry name" value="GDP-MANNOSE MANNOSYL HYDROLASE"/>
    <property type="match status" value="1"/>
</dbReference>
<dbReference type="Gene3D" id="3.90.79.10">
    <property type="entry name" value="Nucleoside Triphosphate Pyrophosphohydrolase"/>
    <property type="match status" value="1"/>
</dbReference>